<dbReference type="Gene3D" id="1.10.287.660">
    <property type="entry name" value="Helix hairpin bin"/>
    <property type="match status" value="1"/>
</dbReference>
<dbReference type="GO" id="GO:0000350">
    <property type="term" value="P:generation of catalytic spliceosome for second transesterification step"/>
    <property type="evidence" value="ECO:0007669"/>
    <property type="project" value="InterPro"/>
</dbReference>
<gene>
    <name evidence="8" type="ORF">POJ06DRAFT_272053</name>
</gene>
<evidence type="ECO:0000313" key="9">
    <source>
        <dbReference type="Proteomes" id="UP001217417"/>
    </source>
</evidence>
<dbReference type="Proteomes" id="UP001217417">
    <property type="component" value="Unassembled WGS sequence"/>
</dbReference>
<dbReference type="Pfam" id="PF06246">
    <property type="entry name" value="Isy1"/>
    <property type="match status" value="1"/>
</dbReference>
<comment type="caution">
    <text evidence="8">The sequence shown here is derived from an EMBL/GenBank/DDBJ whole genome shotgun (WGS) entry which is preliminary data.</text>
</comment>
<dbReference type="SUPFAM" id="SSF140102">
    <property type="entry name" value="ISY1 domain-like"/>
    <property type="match status" value="1"/>
</dbReference>
<protein>
    <recommendedName>
        <fullName evidence="3">Pre-mRNA-splicing factor ISY1</fullName>
    </recommendedName>
    <alternativeName>
        <fullName evidence="7">Pre-mRNA-splicing factor isy1</fullName>
    </alternativeName>
</protein>
<dbReference type="InterPro" id="IPR009360">
    <property type="entry name" value="Isy1"/>
</dbReference>
<keyword evidence="6" id="KW-0539">Nucleus</keyword>
<dbReference type="GeneID" id="80884709"/>
<evidence type="ECO:0000256" key="7">
    <source>
        <dbReference type="ARBA" id="ARBA00073166"/>
    </source>
</evidence>
<dbReference type="RefSeq" id="XP_056039982.1">
    <property type="nucleotide sequence ID" value="XM_056189543.1"/>
</dbReference>
<keyword evidence="5" id="KW-0508">mRNA splicing</keyword>
<dbReference type="GO" id="GO:0005684">
    <property type="term" value="C:U2-type spliceosomal complex"/>
    <property type="evidence" value="ECO:0007669"/>
    <property type="project" value="UniProtKB-ARBA"/>
</dbReference>
<dbReference type="FunFam" id="1.10.287.660:FF:000001">
    <property type="entry name" value="pre-mRNA-splicing factor ISY1 homolog"/>
    <property type="match status" value="1"/>
</dbReference>
<comment type="similarity">
    <text evidence="2">Belongs to the ISY1 family.</text>
</comment>
<keyword evidence="9" id="KW-1185">Reference proteome</keyword>
<keyword evidence="4" id="KW-0747">Spliceosome</keyword>
<evidence type="ECO:0000256" key="3">
    <source>
        <dbReference type="ARBA" id="ARBA00019194"/>
    </source>
</evidence>
<sequence>MARNSEKAQSMLYRFREQEAAEMGIIDIGRTRRPKVISSVDSIPVCEKWRGQVVKEIGRKVTKIQDPALSDYEIRDLNDEINKLMREKYVWEIQIRNLGGPNYIRFAAKQFDDEGRELPTTRGYKYFGRARELPGVKELLAPPQTAEETKQAKAEYRKDVDADYYGYRDEDDPELLKHEAQAEEISIGNTLKVEGGKPPEGWISIERPTSIPNRKEVEEWLVERRKKTLMEKYELES</sequence>
<keyword evidence="4" id="KW-0507">mRNA processing</keyword>
<name>A0AAD7VNR2_9ASCO</name>
<dbReference type="PANTHER" id="PTHR13021">
    <property type="entry name" value="PRE-MRNA-SPLICING FACTOR ISY1"/>
    <property type="match status" value="1"/>
</dbReference>
<evidence type="ECO:0000256" key="5">
    <source>
        <dbReference type="ARBA" id="ARBA00023187"/>
    </source>
</evidence>
<accession>A0AAD7VNR2</accession>
<evidence type="ECO:0000256" key="4">
    <source>
        <dbReference type="ARBA" id="ARBA00022728"/>
    </source>
</evidence>
<dbReference type="GO" id="GO:0071014">
    <property type="term" value="C:post-mRNA release spliceosomal complex"/>
    <property type="evidence" value="ECO:0007669"/>
    <property type="project" value="UniProtKB-ARBA"/>
</dbReference>
<dbReference type="GO" id="GO:0000974">
    <property type="term" value="C:Prp19 complex"/>
    <property type="evidence" value="ECO:0007669"/>
    <property type="project" value="UniProtKB-ARBA"/>
</dbReference>
<reference evidence="8" key="1">
    <citation type="submission" date="2023-03" db="EMBL/GenBank/DDBJ databases">
        <title>Near-Complete genome sequence of Lipomyces tetrasporous NRRL Y-64009, an oleaginous yeast capable of growing on lignocellulosic hydrolysates.</title>
        <authorList>
            <consortium name="Lawrence Berkeley National Laboratory"/>
            <person name="Jagtap S.S."/>
            <person name="Liu J.-J."/>
            <person name="Walukiewicz H.E."/>
            <person name="Pangilinan J."/>
            <person name="Lipzen A."/>
            <person name="Ahrendt S."/>
            <person name="Koriabine M."/>
            <person name="Cobaugh K."/>
            <person name="Salamov A."/>
            <person name="Yoshinaga Y."/>
            <person name="Ng V."/>
            <person name="Daum C."/>
            <person name="Grigoriev I.V."/>
            <person name="Slininger P.J."/>
            <person name="Dien B.S."/>
            <person name="Jin Y.-S."/>
            <person name="Rao C.V."/>
        </authorList>
    </citation>
    <scope>NUCLEOTIDE SEQUENCE</scope>
    <source>
        <strain evidence="8">NRRL Y-64009</strain>
    </source>
</reference>
<evidence type="ECO:0000256" key="1">
    <source>
        <dbReference type="ARBA" id="ARBA00004123"/>
    </source>
</evidence>
<dbReference type="InterPro" id="IPR037200">
    <property type="entry name" value="Isy1_sf"/>
</dbReference>
<organism evidence="8 9">
    <name type="scientific">Lipomyces tetrasporus</name>
    <dbReference type="NCBI Taxonomy" id="54092"/>
    <lineage>
        <taxon>Eukaryota</taxon>
        <taxon>Fungi</taxon>
        <taxon>Dikarya</taxon>
        <taxon>Ascomycota</taxon>
        <taxon>Saccharomycotina</taxon>
        <taxon>Lipomycetes</taxon>
        <taxon>Lipomycetales</taxon>
        <taxon>Lipomycetaceae</taxon>
        <taxon>Lipomyces</taxon>
    </lineage>
</organism>
<evidence type="ECO:0000256" key="2">
    <source>
        <dbReference type="ARBA" id="ARBA00007002"/>
    </source>
</evidence>
<evidence type="ECO:0000313" key="8">
    <source>
        <dbReference type="EMBL" id="KAJ8096532.1"/>
    </source>
</evidence>
<proteinExistence type="inferred from homology"/>
<dbReference type="EMBL" id="JARPMG010000015">
    <property type="protein sequence ID" value="KAJ8096532.1"/>
    <property type="molecule type" value="Genomic_DNA"/>
</dbReference>
<evidence type="ECO:0000256" key="6">
    <source>
        <dbReference type="ARBA" id="ARBA00023242"/>
    </source>
</evidence>
<dbReference type="AlphaFoldDB" id="A0AAD7VNR2"/>
<dbReference type="InterPro" id="IPR029012">
    <property type="entry name" value="Helix_hairpin_bin_sf"/>
</dbReference>
<comment type="subcellular location">
    <subcellularLocation>
        <location evidence="1">Nucleus</location>
    </subcellularLocation>
</comment>